<proteinExistence type="inferred from homology"/>
<dbReference type="Pfam" id="PF16121">
    <property type="entry name" value="40S_S4_C"/>
    <property type="match status" value="1"/>
</dbReference>
<name>A0A0A9Z6K0_LYGHE</name>
<sequence>MPRSVGKGFIPYLTTNDGRTIQYPDPLIQVNDTIVYNFETGKICDFAKFEIGNLVMVTKGGNIGRIGILEHLEDHPGAFNIAHVRDSAGHVFATRSNNIFVIGKGEEP</sequence>
<dbReference type="FunFam" id="2.40.50.740:FF:000001">
    <property type="entry name" value="40S ribosomal protein S4"/>
    <property type="match status" value="1"/>
</dbReference>
<evidence type="ECO:0000256" key="2">
    <source>
        <dbReference type="ARBA" id="ARBA00022730"/>
    </source>
</evidence>
<dbReference type="InterPro" id="IPR038237">
    <property type="entry name" value="Ribosomal_eS4_central_sf"/>
</dbReference>
<evidence type="ECO:0000256" key="6">
    <source>
        <dbReference type="ARBA" id="ARBA00035272"/>
    </source>
</evidence>
<evidence type="ECO:0000313" key="9">
    <source>
        <dbReference type="EMBL" id="JAG40074.1"/>
    </source>
</evidence>
<dbReference type="PANTHER" id="PTHR11581:SF0">
    <property type="entry name" value="SMALL RIBOSOMAL SUBUNIT PROTEIN ES4"/>
    <property type="match status" value="1"/>
</dbReference>
<dbReference type="CDD" id="cd06087">
    <property type="entry name" value="KOW_RPS4"/>
    <property type="match status" value="1"/>
</dbReference>
<dbReference type="GO" id="GO:0022627">
    <property type="term" value="C:cytosolic small ribosomal subunit"/>
    <property type="evidence" value="ECO:0007669"/>
    <property type="project" value="TreeGrafter"/>
</dbReference>
<dbReference type="Pfam" id="PF00900">
    <property type="entry name" value="Ribosomal_S4e"/>
    <property type="match status" value="1"/>
</dbReference>
<dbReference type="InterPro" id="IPR014722">
    <property type="entry name" value="Rib_uL2_dom2"/>
</dbReference>
<dbReference type="EMBL" id="GBHO01003530">
    <property type="protein sequence ID" value="JAG40074.1"/>
    <property type="molecule type" value="Transcribed_RNA"/>
</dbReference>
<dbReference type="InterPro" id="IPR041982">
    <property type="entry name" value="Ribosomal_eS4_KOW"/>
</dbReference>
<dbReference type="GO" id="GO:0006412">
    <property type="term" value="P:translation"/>
    <property type="evidence" value="ECO:0007669"/>
    <property type="project" value="InterPro"/>
</dbReference>
<dbReference type="InterPro" id="IPR000876">
    <property type="entry name" value="Ribosomal_eS4"/>
</dbReference>
<keyword evidence="5" id="KW-0687">Ribonucleoprotein</keyword>
<evidence type="ECO:0000256" key="4">
    <source>
        <dbReference type="ARBA" id="ARBA00022980"/>
    </source>
</evidence>
<reference evidence="9" key="2">
    <citation type="submission" date="2014-07" db="EMBL/GenBank/DDBJ databases">
        <authorList>
            <person name="Hull J."/>
        </authorList>
    </citation>
    <scope>NUCLEOTIDE SEQUENCE</scope>
</reference>
<dbReference type="PANTHER" id="PTHR11581">
    <property type="entry name" value="30S/40S RIBOSOMAL PROTEIN S4"/>
    <property type="match status" value="1"/>
</dbReference>
<evidence type="ECO:0000259" key="8">
    <source>
        <dbReference type="Pfam" id="PF16121"/>
    </source>
</evidence>
<keyword evidence="2" id="KW-0699">rRNA-binding</keyword>
<comment type="similarity">
    <text evidence="1">Belongs to the eukaryotic ribosomal protein eS4 family.</text>
</comment>
<accession>A0A0A9Z6K0</accession>
<keyword evidence="3" id="KW-0694">RNA-binding</keyword>
<gene>
    <name evidence="9" type="primary">rps4x</name>
    <name evidence="9" type="ORF">CM83_6312</name>
    <name evidence="10" type="ORF">g.8569</name>
</gene>
<dbReference type="Gene3D" id="2.40.50.740">
    <property type="match status" value="1"/>
</dbReference>
<evidence type="ECO:0000259" key="7">
    <source>
        <dbReference type="Pfam" id="PF00900"/>
    </source>
</evidence>
<dbReference type="Gene3D" id="2.30.30.30">
    <property type="match status" value="1"/>
</dbReference>
<dbReference type="GO" id="GO:0003735">
    <property type="term" value="F:structural constituent of ribosome"/>
    <property type="evidence" value="ECO:0007669"/>
    <property type="project" value="InterPro"/>
</dbReference>
<feature type="domain" description="Small ribosomal subunit protein eS4 C-terminal" evidence="8">
    <location>
        <begin position="86"/>
        <end position="108"/>
    </location>
</feature>
<dbReference type="GO" id="GO:0019843">
    <property type="term" value="F:rRNA binding"/>
    <property type="evidence" value="ECO:0007669"/>
    <property type="project" value="UniProtKB-KW"/>
</dbReference>
<dbReference type="InterPro" id="IPR032277">
    <property type="entry name" value="Ribosomal_eS4_C"/>
</dbReference>
<feature type="domain" description="Small ribosomal subunit protein eS4 central region" evidence="7">
    <location>
        <begin position="5"/>
        <end position="43"/>
    </location>
</feature>
<dbReference type="EMBL" id="GDHC01011047">
    <property type="protein sequence ID" value="JAQ07582.1"/>
    <property type="molecule type" value="Transcribed_RNA"/>
</dbReference>
<organism evidence="9">
    <name type="scientific">Lygus hesperus</name>
    <name type="common">Western plant bug</name>
    <dbReference type="NCBI Taxonomy" id="30085"/>
    <lineage>
        <taxon>Eukaryota</taxon>
        <taxon>Metazoa</taxon>
        <taxon>Ecdysozoa</taxon>
        <taxon>Arthropoda</taxon>
        <taxon>Hexapoda</taxon>
        <taxon>Insecta</taxon>
        <taxon>Pterygota</taxon>
        <taxon>Neoptera</taxon>
        <taxon>Paraneoptera</taxon>
        <taxon>Hemiptera</taxon>
        <taxon>Heteroptera</taxon>
        <taxon>Panheteroptera</taxon>
        <taxon>Cimicomorpha</taxon>
        <taxon>Miridae</taxon>
        <taxon>Mirini</taxon>
        <taxon>Lygus</taxon>
    </lineage>
</organism>
<evidence type="ECO:0000256" key="5">
    <source>
        <dbReference type="ARBA" id="ARBA00023274"/>
    </source>
</evidence>
<dbReference type="InterPro" id="IPR013845">
    <property type="entry name" value="Ribosomal_eS4_central_region"/>
</dbReference>
<protein>
    <recommendedName>
        <fullName evidence="6">Small ribosomal subunit protein eS4</fullName>
    </recommendedName>
</protein>
<evidence type="ECO:0000256" key="1">
    <source>
        <dbReference type="ARBA" id="ARBA00007500"/>
    </source>
</evidence>
<reference evidence="10" key="3">
    <citation type="journal article" date="2016" name="Gigascience">
        <title>De novo construction of an expanded transcriptome assembly for the western tarnished plant bug, Lygus hesperus.</title>
        <authorList>
            <person name="Tassone E.E."/>
            <person name="Geib S.M."/>
            <person name="Hall B."/>
            <person name="Fabrick J.A."/>
            <person name="Brent C.S."/>
            <person name="Hull J.J."/>
        </authorList>
    </citation>
    <scope>NUCLEOTIDE SEQUENCE</scope>
</reference>
<evidence type="ECO:0000313" key="10">
    <source>
        <dbReference type="EMBL" id="JAQ07582.1"/>
    </source>
</evidence>
<reference evidence="9" key="1">
    <citation type="journal article" date="2014" name="PLoS ONE">
        <title>Transcriptome-Based Identification of ABC Transporters in the Western Tarnished Plant Bug Lygus hesperus.</title>
        <authorList>
            <person name="Hull J.J."/>
            <person name="Chaney K."/>
            <person name="Geib S.M."/>
            <person name="Fabrick J.A."/>
            <person name="Brent C.S."/>
            <person name="Walsh D."/>
            <person name="Lavine L.C."/>
        </authorList>
    </citation>
    <scope>NUCLEOTIDE SEQUENCE</scope>
</reference>
<evidence type="ECO:0000256" key="3">
    <source>
        <dbReference type="ARBA" id="ARBA00022884"/>
    </source>
</evidence>
<dbReference type="AlphaFoldDB" id="A0A0A9Z6K0"/>
<keyword evidence="4 9" id="KW-0689">Ribosomal protein</keyword>